<dbReference type="Proteomes" id="UP000663865">
    <property type="component" value="Unassembled WGS sequence"/>
</dbReference>
<name>A0A818UZ94_9BILA</name>
<dbReference type="PANTHER" id="PTHR46599">
    <property type="entry name" value="PIGGYBAC TRANSPOSABLE ELEMENT-DERIVED PROTEIN 4"/>
    <property type="match status" value="1"/>
</dbReference>
<organism evidence="3 4">
    <name type="scientific">Rotaria socialis</name>
    <dbReference type="NCBI Taxonomy" id="392032"/>
    <lineage>
        <taxon>Eukaryota</taxon>
        <taxon>Metazoa</taxon>
        <taxon>Spiralia</taxon>
        <taxon>Gnathifera</taxon>
        <taxon>Rotifera</taxon>
        <taxon>Eurotatoria</taxon>
        <taxon>Bdelloidea</taxon>
        <taxon>Philodinida</taxon>
        <taxon>Philodinidae</taxon>
        <taxon>Rotaria</taxon>
    </lineage>
</organism>
<keyword evidence="1" id="KW-0732">Signal</keyword>
<feature type="signal peptide" evidence="1">
    <location>
        <begin position="1"/>
        <end position="23"/>
    </location>
</feature>
<feature type="domain" description="PiggyBac transposable element-derived protein" evidence="2">
    <location>
        <begin position="143"/>
        <end position="229"/>
    </location>
</feature>
<dbReference type="EMBL" id="CAJNYV010004848">
    <property type="protein sequence ID" value="CAF3699665.1"/>
    <property type="molecule type" value="Genomic_DNA"/>
</dbReference>
<dbReference type="PANTHER" id="PTHR46599:SF6">
    <property type="entry name" value="DUAL SPECIFICITY PHOSPHATASE 26"/>
    <property type="match status" value="1"/>
</dbReference>
<feature type="domain" description="PiggyBac transposable element-derived protein" evidence="2">
    <location>
        <begin position="16"/>
        <end position="140"/>
    </location>
</feature>
<dbReference type="InterPro" id="IPR029526">
    <property type="entry name" value="PGBD"/>
</dbReference>
<sequence>MIDNIVINLIVLFVLDQFLKVWPNNFLGILYPQNLTVDEQLVPFRGRCCFVQYMLRKPAKYGLMFWMLCDADSRYVLSLDLYTGKKNNVIQKNLATDVALHLADRWPNNIKQGRIITFYQYFTDMQLSEAMLNRKITFIGFYFSGPYMLLSYQAKENKIPIILLLSLHKVSETFGGENKLPCAVHDYNQTKCRVVATDQCIGSCTVRRINRRWPMTVFYNLIDIAAINALTI</sequence>
<dbReference type="AlphaFoldDB" id="A0A818UZ94"/>
<evidence type="ECO:0000259" key="2">
    <source>
        <dbReference type="Pfam" id="PF13843"/>
    </source>
</evidence>
<evidence type="ECO:0000313" key="3">
    <source>
        <dbReference type="EMBL" id="CAF3699665.1"/>
    </source>
</evidence>
<accession>A0A818UZ94</accession>
<dbReference type="Pfam" id="PF13843">
    <property type="entry name" value="DDE_Tnp_1_7"/>
    <property type="match status" value="2"/>
</dbReference>
<gene>
    <name evidence="3" type="ORF">KIK155_LOCUS26559</name>
</gene>
<protein>
    <recommendedName>
        <fullName evidence="2">PiggyBac transposable element-derived protein domain-containing protein</fullName>
    </recommendedName>
</protein>
<feature type="chain" id="PRO_5032890291" description="PiggyBac transposable element-derived protein domain-containing protein" evidence="1">
    <location>
        <begin position="24"/>
        <end position="232"/>
    </location>
</feature>
<evidence type="ECO:0000313" key="4">
    <source>
        <dbReference type="Proteomes" id="UP000663865"/>
    </source>
</evidence>
<proteinExistence type="predicted"/>
<comment type="caution">
    <text evidence="3">The sequence shown here is derived from an EMBL/GenBank/DDBJ whole genome shotgun (WGS) entry which is preliminary data.</text>
</comment>
<evidence type="ECO:0000256" key="1">
    <source>
        <dbReference type="SAM" id="SignalP"/>
    </source>
</evidence>
<reference evidence="3" key="1">
    <citation type="submission" date="2021-02" db="EMBL/GenBank/DDBJ databases">
        <authorList>
            <person name="Nowell W R."/>
        </authorList>
    </citation>
    <scope>NUCLEOTIDE SEQUENCE</scope>
</reference>